<evidence type="ECO:0000313" key="8">
    <source>
        <dbReference type="Proteomes" id="UP000829196"/>
    </source>
</evidence>
<dbReference type="GO" id="GO:0005576">
    <property type="term" value="C:extracellular region"/>
    <property type="evidence" value="ECO:0007669"/>
    <property type="project" value="UniProtKB-SubCell"/>
</dbReference>
<comment type="subcellular location">
    <subcellularLocation>
        <location evidence="1 6">Secreted</location>
    </subcellularLocation>
</comment>
<keyword evidence="8" id="KW-1185">Reference proteome</keyword>
<evidence type="ECO:0000256" key="1">
    <source>
        <dbReference type="ARBA" id="ARBA00004613"/>
    </source>
</evidence>
<name>A0A8T3BI04_DENNO</name>
<proteinExistence type="inferred from homology"/>
<feature type="signal peptide" evidence="6">
    <location>
        <begin position="1"/>
        <end position="29"/>
    </location>
</feature>
<dbReference type="InterPro" id="IPR039455">
    <property type="entry name" value="EPFL"/>
</dbReference>
<comment type="function">
    <text evidence="6">Controls stomatal patterning.</text>
</comment>
<dbReference type="SMR" id="A0A8T3BI04"/>
<keyword evidence="3 6" id="KW-0964">Secreted</keyword>
<evidence type="ECO:0000256" key="6">
    <source>
        <dbReference type="RuleBase" id="RU367102"/>
    </source>
</evidence>
<dbReference type="Pfam" id="PF17181">
    <property type="entry name" value="EPF"/>
    <property type="match status" value="1"/>
</dbReference>
<dbReference type="EMBL" id="JAGYWB010000009">
    <property type="protein sequence ID" value="KAI0512023.1"/>
    <property type="molecule type" value="Genomic_DNA"/>
</dbReference>
<reference evidence="7" key="1">
    <citation type="journal article" date="2022" name="Front. Genet.">
        <title>Chromosome-Scale Assembly of the Dendrobium nobile Genome Provides Insights Into the Molecular Mechanism of the Biosynthesis of the Medicinal Active Ingredient of Dendrobium.</title>
        <authorList>
            <person name="Xu Q."/>
            <person name="Niu S.-C."/>
            <person name="Li K.-L."/>
            <person name="Zheng P.-J."/>
            <person name="Zhang X.-J."/>
            <person name="Jia Y."/>
            <person name="Liu Y."/>
            <person name="Niu Y.-X."/>
            <person name="Yu L.-H."/>
            <person name="Chen D.-F."/>
            <person name="Zhang G.-Q."/>
        </authorList>
    </citation>
    <scope>NUCLEOTIDE SEQUENCE</scope>
    <source>
        <tissue evidence="7">Leaf</tissue>
    </source>
</reference>
<protein>
    <recommendedName>
        <fullName evidence="6">Epidermal patterning factor-like protein</fullName>
    </recommendedName>
</protein>
<dbReference type="PANTHER" id="PTHR33109">
    <property type="entry name" value="EPIDERMAL PATTERNING FACTOR-LIKE PROTEIN 4"/>
    <property type="match status" value="1"/>
</dbReference>
<dbReference type="AlphaFoldDB" id="A0A8T3BI04"/>
<dbReference type="Proteomes" id="UP000829196">
    <property type="component" value="Unassembled WGS sequence"/>
</dbReference>
<comment type="similarity">
    <text evidence="2 6">Belongs to the plant cysteine rich small secretory peptide family. Epidermal patterning factor subfamily.</text>
</comment>
<keyword evidence="6" id="KW-0217">Developmental protein</keyword>
<evidence type="ECO:0000256" key="3">
    <source>
        <dbReference type="ARBA" id="ARBA00022525"/>
    </source>
</evidence>
<feature type="chain" id="PRO_5035968997" description="Epidermal patterning factor-like protein" evidence="6">
    <location>
        <begin position="30"/>
        <end position="127"/>
    </location>
</feature>
<comment type="caution">
    <text evidence="7">The sequence shown here is derived from an EMBL/GenBank/DDBJ whole genome shotgun (WGS) entry which is preliminary data.</text>
</comment>
<dbReference type="GO" id="GO:0010052">
    <property type="term" value="P:guard cell differentiation"/>
    <property type="evidence" value="ECO:0007669"/>
    <property type="project" value="UniProtKB-UniRule"/>
</dbReference>
<dbReference type="PANTHER" id="PTHR33109:SF4">
    <property type="entry name" value="EPIDERMAL PATTERNING FACTOR-LIKE PROTEIN 6"/>
    <property type="match status" value="1"/>
</dbReference>
<evidence type="ECO:0000256" key="4">
    <source>
        <dbReference type="ARBA" id="ARBA00022729"/>
    </source>
</evidence>
<keyword evidence="5" id="KW-1015">Disulfide bond</keyword>
<organism evidence="7 8">
    <name type="scientific">Dendrobium nobile</name>
    <name type="common">Orchid</name>
    <dbReference type="NCBI Taxonomy" id="94219"/>
    <lineage>
        <taxon>Eukaryota</taxon>
        <taxon>Viridiplantae</taxon>
        <taxon>Streptophyta</taxon>
        <taxon>Embryophyta</taxon>
        <taxon>Tracheophyta</taxon>
        <taxon>Spermatophyta</taxon>
        <taxon>Magnoliopsida</taxon>
        <taxon>Liliopsida</taxon>
        <taxon>Asparagales</taxon>
        <taxon>Orchidaceae</taxon>
        <taxon>Epidendroideae</taxon>
        <taxon>Malaxideae</taxon>
        <taxon>Dendrobiinae</taxon>
        <taxon>Dendrobium</taxon>
    </lineage>
</organism>
<evidence type="ECO:0000256" key="5">
    <source>
        <dbReference type="ARBA" id="ARBA00023157"/>
    </source>
</evidence>
<keyword evidence="4 6" id="KW-0732">Signal</keyword>
<evidence type="ECO:0000256" key="2">
    <source>
        <dbReference type="ARBA" id="ARBA00008127"/>
    </source>
</evidence>
<evidence type="ECO:0000313" key="7">
    <source>
        <dbReference type="EMBL" id="KAI0512023.1"/>
    </source>
</evidence>
<dbReference type="OrthoDB" id="1937916at2759"/>
<accession>A0A8T3BI04</accession>
<sequence length="127" mass="14014">MLQRRGRARGGSISMNAVLFCVSLCFFSASPLFSINCNEKACKAGFLFKDRESLRTVSFSQVNFQSEEADGVAEELPGSDPPRCTNKCGECTPCRPVHVPVPPGTTVTTEYYPEAWLCKCGEKFFMP</sequence>
<gene>
    <name evidence="7" type="ORF">KFK09_012657</name>
</gene>